<protein>
    <submittedName>
        <fullName evidence="2">Metal-dependent hydrolase</fullName>
    </submittedName>
</protein>
<dbReference type="RefSeq" id="WP_049953142.1">
    <property type="nucleotide sequence ID" value="NZ_CP007055.1"/>
</dbReference>
<keyword evidence="1" id="KW-0472">Membrane</keyword>
<dbReference type="GO" id="GO:0016787">
    <property type="term" value="F:hydrolase activity"/>
    <property type="evidence" value="ECO:0007669"/>
    <property type="project" value="UniProtKB-KW"/>
</dbReference>
<dbReference type="HOGENOM" id="CLU_133604_0_0_2"/>
<keyword evidence="1" id="KW-1133">Transmembrane helix</keyword>
<keyword evidence="3" id="KW-1185">Reference proteome</keyword>
<feature type="transmembrane region" description="Helical" evidence="1">
    <location>
        <begin position="61"/>
        <end position="81"/>
    </location>
</feature>
<accession>W0JRJ3</accession>
<organism evidence="2 3">
    <name type="scientific">Halostagnicola larsenii XH-48</name>
    <dbReference type="NCBI Taxonomy" id="797299"/>
    <lineage>
        <taxon>Archaea</taxon>
        <taxon>Methanobacteriati</taxon>
        <taxon>Methanobacteriota</taxon>
        <taxon>Stenosarchaea group</taxon>
        <taxon>Halobacteria</taxon>
        <taxon>Halobacteriales</taxon>
        <taxon>Natrialbaceae</taxon>
        <taxon>Halostagnicola</taxon>
    </lineage>
</organism>
<keyword evidence="1" id="KW-0812">Transmembrane</keyword>
<keyword evidence="2" id="KW-0378">Hydrolase</keyword>
<name>W0JRJ3_9EURY</name>
<reference evidence="2 3" key="1">
    <citation type="submission" date="2014-01" db="EMBL/GenBank/DDBJ databases">
        <authorList>
            <consortium name="DOE Joint Genome Institute"/>
            <person name="Anderson I."/>
            <person name="Huntemann M."/>
            <person name="Han J."/>
            <person name="Chen A."/>
            <person name="Kyrpides N."/>
            <person name="Mavromatis K."/>
            <person name="Markowitz V."/>
            <person name="Palaniappan K."/>
            <person name="Ivanova N."/>
            <person name="Schaumberg A."/>
            <person name="Pati A."/>
            <person name="Liolios K."/>
            <person name="Nordberg H.P."/>
            <person name="Cantor M.N."/>
            <person name="Hua S.X."/>
            <person name="Woyke T."/>
        </authorList>
    </citation>
    <scope>NUCLEOTIDE SEQUENCE [LARGE SCALE GENOMIC DNA]</scope>
    <source>
        <strain evidence="2 3">XH-48</strain>
    </source>
</reference>
<feature type="transmembrane region" description="Helical" evidence="1">
    <location>
        <begin position="88"/>
        <end position="109"/>
    </location>
</feature>
<feature type="transmembrane region" description="Helical" evidence="1">
    <location>
        <begin position="142"/>
        <end position="162"/>
    </location>
</feature>
<dbReference type="InterPro" id="IPR007404">
    <property type="entry name" value="YdjM-like"/>
</dbReference>
<gene>
    <name evidence="2" type="ORF">HALLA_15000</name>
</gene>
<evidence type="ECO:0000313" key="2">
    <source>
        <dbReference type="EMBL" id="AHF99901.1"/>
    </source>
</evidence>
<proteinExistence type="predicted"/>
<sequence>MYRFGHFGVALLAYAPLGVGVALAGAEGLAVVGGLVCVSLSTFPDCDHDVPFLEHRGITHTLGFAVLVGVVLAAAASVLLTGTLSSSVSLIVPFAFVVGTLSILSHLLADAITPMGIRPFRPVSSYHYTAELTPAANPVANYALFAIGVVVTAASVWLVAVLS</sequence>
<evidence type="ECO:0000256" key="1">
    <source>
        <dbReference type="SAM" id="Phobius"/>
    </source>
</evidence>
<dbReference type="Proteomes" id="UP000019024">
    <property type="component" value="Chromosome"/>
</dbReference>
<feature type="transmembrane region" description="Helical" evidence="1">
    <location>
        <begin position="12"/>
        <end position="41"/>
    </location>
</feature>
<dbReference type="Pfam" id="PF04307">
    <property type="entry name" value="YdjM"/>
    <property type="match status" value="1"/>
</dbReference>
<dbReference type="EMBL" id="CP007055">
    <property type="protein sequence ID" value="AHF99901.1"/>
    <property type="molecule type" value="Genomic_DNA"/>
</dbReference>
<dbReference type="eggNOG" id="arCOG01744">
    <property type="taxonomic scope" value="Archaea"/>
</dbReference>
<dbReference type="AlphaFoldDB" id="W0JRJ3"/>
<evidence type="ECO:0000313" key="3">
    <source>
        <dbReference type="Proteomes" id="UP000019024"/>
    </source>
</evidence>
<dbReference type="GeneID" id="25145729"/>
<dbReference type="OrthoDB" id="118042at2157"/>
<dbReference type="KEGG" id="hlr:HALLA_15000"/>